<evidence type="ECO:0000313" key="3">
    <source>
        <dbReference type="Proteomes" id="UP000722625"/>
    </source>
</evidence>
<evidence type="ECO:0000313" key="2">
    <source>
        <dbReference type="EMBL" id="MBS7229393.1"/>
    </source>
</evidence>
<dbReference type="SUPFAM" id="SSF52218">
    <property type="entry name" value="Flavoproteins"/>
    <property type="match status" value="1"/>
</dbReference>
<gene>
    <name evidence="2" type="ORF">KHA90_00005</name>
</gene>
<feature type="domain" description="NADPH-dependent FMN reductase-like" evidence="1">
    <location>
        <begin position="4"/>
        <end position="57"/>
    </location>
</feature>
<protein>
    <submittedName>
        <fullName evidence="2">NAD(P)H-dependent oxidoreductase</fullName>
    </submittedName>
</protein>
<comment type="caution">
    <text evidence="2">The sequence shown here is derived from an EMBL/GenBank/DDBJ whole genome shotgun (WGS) entry which is preliminary data.</text>
</comment>
<dbReference type="InterPro" id="IPR029039">
    <property type="entry name" value="Flavoprotein-like_sf"/>
</dbReference>
<evidence type="ECO:0000259" key="1">
    <source>
        <dbReference type="Pfam" id="PF03358"/>
    </source>
</evidence>
<dbReference type="Gene3D" id="3.40.50.360">
    <property type="match status" value="1"/>
</dbReference>
<dbReference type="InterPro" id="IPR005025">
    <property type="entry name" value="FMN_Rdtase-like_dom"/>
</dbReference>
<name>A0ABS5P517_9FLAO</name>
<organism evidence="2 3">
    <name type="scientific">Flavobacterium psychroterrae</name>
    <dbReference type="NCBI Taxonomy" id="2133767"/>
    <lineage>
        <taxon>Bacteria</taxon>
        <taxon>Pseudomonadati</taxon>
        <taxon>Bacteroidota</taxon>
        <taxon>Flavobacteriia</taxon>
        <taxon>Flavobacteriales</taxon>
        <taxon>Flavobacteriaceae</taxon>
        <taxon>Flavobacterium</taxon>
    </lineage>
</organism>
<dbReference type="Proteomes" id="UP000722625">
    <property type="component" value="Unassembled WGS sequence"/>
</dbReference>
<reference evidence="2 3" key="1">
    <citation type="journal article" date="2018" name="Int. J. Syst. Evol. Microbiol.">
        <title>Flavobacterium chryseum sp. nov. and Flavobacterium psychroterrae sp. nov., novel environmental bacteria isolated from Antarctica.</title>
        <authorList>
            <person name="Kralova S."/>
            <person name="Svec P."/>
            <person name="Busse H.J."/>
            <person name="Stankova E."/>
            <person name="Vaczi P."/>
            <person name="Sedlacek I."/>
        </authorList>
    </citation>
    <scope>NUCLEOTIDE SEQUENCE [LARGE SCALE GENOMIC DNA]</scope>
    <source>
        <strain evidence="2 3">CCM 8827</strain>
    </source>
</reference>
<dbReference type="EMBL" id="JAGYVZ010000001">
    <property type="protein sequence ID" value="MBS7229393.1"/>
    <property type="molecule type" value="Genomic_DNA"/>
</dbReference>
<accession>A0ABS5P517</accession>
<sequence length="61" mass="7184">MTPEGLEFKTIRLDDLPIYNQDFDDNNEMPQVRIQLLEMSWKKLDGFIFITPQYNRSSGCA</sequence>
<proteinExistence type="predicted"/>
<dbReference type="Pfam" id="PF03358">
    <property type="entry name" value="FMN_red"/>
    <property type="match status" value="1"/>
</dbReference>
<keyword evidence="3" id="KW-1185">Reference proteome</keyword>